<dbReference type="InterPro" id="IPR032466">
    <property type="entry name" value="Metal_Hydrolase"/>
</dbReference>
<protein>
    <submittedName>
        <fullName evidence="8">N-acetylglucosamine-6-phosphate deacetylase</fullName>
        <ecNumber evidence="8">3.5.1.25</ecNumber>
    </submittedName>
</protein>
<dbReference type="Proteomes" id="UP001148125">
    <property type="component" value="Unassembled WGS sequence"/>
</dbReference>
<feature type="domain" description="Amidohydrolase-related" evidence="7">
    <location>
        <begin position="58"/>
        <end position="385"/>
    </location>
</feature>
<keyword evidence="9" id="KW-1185">Reference proteome</keyword>
<keyword evidence="2" id="KW-0479">Metal-binding</keyword>
<dbReference type="InterPro" id="IPR011059">
    <property type="entry name" value="Metal-dep_hydrolase_composite"/>
</dbReference>
<reference evidence="8" key="1">
    <citation type="submission" date="2024-05" db="EMBL/GenBank/DDBJ databases">
        <title>Alkalihalobacillus sp. strain MEB203 novel alkaliphilic bacterium from Lonar Lake, India.</title>
        <authorList>
            <person name="Joshi A."/>
            <person name="Thite S."/>
            <person name="Mengade P."/>
        </authorList>
    </citation>
    <scope>NUCLEOTIDE SEQUENCE</scope>
    <source>
        <strain evidence="8">MEB 203</strain>
    </source>
</reference>
<proteinExistence type="inferred from homology"/>
<dbReference type="InterPro" id="IPR006680">
    <property type="entry name" value="Amidohydro-rel"/>
</dbReference>
<dbReference type="EMBL" id="JAOTPO010000004">
    <property type="protein sequence ID" value="MDE5413395.1"/>
    <property type="molecule type" value="Genomic_DNA"/>
</dbReference>
<comment type="similarity">
    <text evidence="1 5">Belongs to the metallo-dependent hydrolases superfamily. NagA family.</text>
</comment>
<comment type="caution">
    <text evidence="8">The sequence shown here is derived from an EMBL/GenBank/DDBJ whole genome shotgun (WGS) entry which is preliminary data.</text>
</comment>
<evidence type="ECO:0000259" key="7">
    <source>
        <dbReference type="Pfam" id="PF01979"/>
    </source>
</evidence>
<evidence type="ECO:0000313" key="8">
    <source>
        <dbReference type="EMBL" id="MDE5413395.1"/>
    </source>
</evidence>
<evidence type="ECO:0000256" key="6">
    <source>
        <dbReference type="SAM" id="Coils"/>
    </source>
</evidence>
<evidence type="ECO:0000256" key="1">
    <source>
        <dbReference type="ARBA" id="ARBA00010716"/>
    </source>
</evidence>
<dbReference type="PANTHER" id="PTHR11113:SF14">
    <property type="entry name" value="N-ACETYLGLUCOSAMINE-6-PHOSPHATE DEACETYLASE"/>
    <property type="match status" value="1"/>
</dbReference>
<dbReference type="SUPFAM" id="SSF51338">
    <property type="entry name" value="Composite domain of metallo-dependent hydrolases"/>
    <property type="match status" value="1"/>
</dbReference>
<dbReference type="Gene3D" id="2.30.40.10">
    <property type="entry name" value="Urease, subunit C, domain 1"/>
    <property type="match status" value="1"/>
</dbReference>
<dbReference type="Pfam" id="PF01979">
    <property type="entry name" value="Amidohydro_1"/>
    <property type="match status" value="1"/>
</dbReference>
<dbReference type="RefSeq" id="WP_275118012.1">
    <property type="nucleotide sequence ID" value="NZ_JAOTPO010000004.1"/>
</dbReference>
<dbReference type="Gene3D" id="3.20.20.140">
    <property type="entry name" value="Metal-dependent hydrolases"/>
    <property type="match status" value="1"/>
</dbReference>
<dbReference type="SUPFAM" id="SSF51556">
    <property type="entry name" value="Metallo-dependent hydrolases"/>
    <property type="match status" value="1"/>
</dbReference>
<evidence type="ECO:0000256" key="3">
    <source>
        <dbReference type="ARBA" id="ARBA00022801"/>
    </source>
</evidence>
<evidence type="ECO:0000256" key="5">
    <source>
        <dbReference type="PIRNR" id="PIRNR038994"/>
    </source>
</evidence>
<feature type="coiled-coil region" evidence="6">
    <location>
        <begin position="103"/>
        <end position="130"/>
    </location>
</feature>
<name>A0ABT5VD71_9BACI</name>
<sequence>MNDHTILIKNVRLYTEMGVIEKGCLLVKGKTIDAIEKGNRLQEVFPKELTIDGDGLQVIPGFIDGHIHGTHGADVMDATPEALDRIASKLPEEGTTSFLATTITQSTDNIERALANVSDYNNKVNSAELLGVHLEGPFIEKNKAGAQPAEFVARPSIELFNKWQAISGNNIKTVTLAPEKDKDHKLITNLSIQGLNISAGHTGAGFAEMKKAVGAGVNQVAHLCNAMTGLHHRDIGVVGAAFLQKELRSELIADGIHVSREMIEVIYQNIGPDRLIFITDAIRAKGLAPGHYDLGGQRVTVDEHKAELADGTLAGSVLRMIDAVKNIRQMTGASMEDLIKMASYNPAKQLKLDDRKGSLAVGKDADILLVDEDLNIHYTVCQGKIAYRR</sequence>
<gene>
    <name evidence="8" type="primary">nagA</name>
    <name evidence="8" type="ORF">N7Z68_08345</name>
</gene>
<dbReference type="CDD" id="cd00854">
    <property type="entry name" value="NagA"/>
    <property type="match status" value="1"/>
</dbReference>
<dbReference type="EC" id="3.5.1.25" evidence="8"/>
<evidence type="ECO:0000256" key="4">
    <source>
        <dbReference type="ARBA" id="ARBA00023277"/>
    </source>
</evidence>
<dbReference type="InterPro" id="IPR003764">
    <property type="entry name" value="GlcNAc_6-P_deAcase"/>
</dbReference>
<keyword evidence="6" id="KW-0175">Coiled coil</keyword>
<dbReference type="PANTHER" id="PTHR11113">
    <property type="entry name" value="N-ACETYLGLUCOSAMINE-6-PHOSPHATE DEACETYLASE"/>
    <property type="match status" value="1"/>
</dbReference>
<dbReference type="GO" id="GO:0008448">
    <property type="term" value="F:N-acetylglucosamine-6-phosphate deacetylase activity"/>
    <property type="evidence" value="ECO:0007669"/>
    <property type="project" value="UniProtKB-EC"/>
</dbReference>
<dbReference type="PIRSF" id="PIRSF038994">
    <property type="entry name" value="NagA"/>
    <property type="match status" value="1"/>
</dbReference>
<organism evidence="8 9">
    <name type="scientific">Alkalihalobacterium chitinilyticum</name>
    <dbReference type="NCBI Taxonomy" id="2980103"/>
    <lineage>
        <taxon>Bacteria</taxon>
        <taxon>Bacillati</taxon>
        <taxon>Bacillota</taxon>
        <taxon>Bacilli</taxon>
        <taxon>Bacillales</taxon>
        <taxon>Bacillaceae</taxon>
        <taxon>Alkalihalobacterium</taxon>
    </lineage>
</organism>
<evidence type="ECO:0000256" key="2">
    <source>
        <dbReference type="ARBA" id="ARBA00022723"/>
    </source>
</evidence>
<dbReference type="NCBIfam" id="TIGR00221">
    <property type="entry name" value="nagA"/>
    <property type="match status" value="1"/>
</dbReference>
<evidence type="ECO:0000313" key="9">
    <source>
        <dbReference type="Proteomes" id="UP001148125"/>
    </source>
</evidence>
<accession>A0ABT5VD71</accession>
<keyword evidence="4 5" id="KW-0119">Carbohydrate metabolism</keyword>
<keyword evidence="3 5" id="KW-0378">Hydrolase</keyword>